<dbReference type="Gene3D" id="2.10.270.10">
    <property type="entry name" value="Cholin Binding"/>
    <property type="match status" value="1"/>
</dbReference>
<keyword evidence="2" id="KW-0677">Repeat</keyword>
<evidence type="ECO:0000256" key="4">
    <source>
        <dbReference type="SAM" id="MobiDB-lite"/>
    </source>
</evidence>
<dbReference type="InterPro" id="IPR017853">
    <property type="entry name" value="GH"/>
</dbReference>
<dbReference type="CDD" id="cd06414">
    <property type="entry name" value="GH25_LytC-like"/>
    <property type="match status" value="1"/>
</dbReference>
<evidence type="ECO:0000256" key="3">
    <source>
        <dbReference type="PROSITE-ProRule" id="PRU00591"/>
    </source>
</evidence>
<dbReference type="Proteomes" id="UP001055185">
    <property type="component" value="Unassembled WGS sequence"/>
</dbReference>
<organism evidence="5 6">
    <name type="scientific">Faecalibacterium gallinarum</name>
    <dbReference type="NCBI Taxonomy" id="2903556"/>
    <lineage>
        <taxon>Bacteria</taxon>
        <taxon>Bacillati</taxon>
        <taxon>Bacillota</taxon>
        <taxon>Clostridia</taxon>
        <taxon>Eubacteriales</taxon>
        <taxon>Oscillospiraceae</taxon>
        <taxon>Faecalibacterium</taxon>
    </lineage>
</organism>
<dbReference type="EMBL" id="BQKV01000043">
    <property type="protein sequence ID" value="GJN64787.1"/>
    <property type="molecule type" value="Genomic_DNA"/>
</dbReference>
<dbReference type="RefSeq" id="WP_238316975.1">
    <property type="nucleotide sequence ID" value="NZ_BQKV01000043.1"/>
</dbReference>
<dbReference type="GO" id="GO:0016052">
    <property type="term" value="P:carbohydrate catabolic process"/>
    <property type="evidence" value="ECO:0007669"/>
    <property type="project" value="TreeGrafter"/>
</dbReference>
<keyword evidence="6" id="KW-1185">Reference proteome</keyword>
<dbReference type="PANTHER" id="PTHR34135">
    <property type="entry name" value="LYSOZYME"/>
    <property type="match status" value="1"/>
</dbReference>
<proteinExistence type="inferred from homology"/>
<dbReference type="GO" id="GO:0009253">
    <property type="term" value="P:peptidoglycan catabolic process"/>
    <property type="evidence" value="ECO:0007669"/>
    <property type="project" value="InterPro"/>
</dbReference>
<dbReference type="GO" id="GO:0016998">
    <property type="term" value="P:cell wall macromolecule catabolic process"/>
    <property type="evidence" value="ECO:0007669"/>
    <property type="project" value="InterPro"/>
</dbReference>
<evidence type="ECO:0000313" key="6">
    <source>
        <dbReference type="Proteomes" id="UP001055185"/>
    </source>
</evidence>
<gene>
    <name evidence="5" type="ORF">JCM17207_14120</name>
</gene>
<evidence type="ECO:0008006" key="7">
    <source>
        <dbReference type="Google" id="ProtNLM"/>
    </source>
</evidence>
<evidence type="ECO:0000313" key="5">
    <source>
        <dbReference type="EMBL" id="GJN64787.1"/>
    </source>
</evidence>
<dbReference type="InterPro" id="IPR018337">
    <property type="entry name" value="Cell_wall/Cho-bd_repeat"/>
</dbReference>
<dbReference type="Pfam" id="PF01473">
    <property type="entry name" value="Choline_bind_1"/>
    <property type="match status" value="1"/>
</dbReference>
<dbReference type="PANTHER" id="PTHR34135:SF2">
    <property type="entry name" value="LYSOZYME"/>
    <property type="match status" value="1"/>
</dbReference>
<dbReference type="Gene3D" id="3.20.20.80">
    <property type="entry name" value="Glycosidases"/>
    <property type="match status" value="1"/>
</dbReference>
<evidence type="ECO:0000256" key="2">
    <source>
        <dbReference type="ARBA" id="ARBA00022737"/>
    </source>
</evidence>
<reference evidence="5" key="1">
    <citation type="journal article" date="2022" name="Int. J. Syst. Evol. Microbiol.">
        <title>Genome-based, phenotypic and chemotaxonomic classification of Faecalibacterium strains: proposal of three novel species Faecalibacterium duncaniae sp. nov., Faecalibacterium hattorii sp. nov. and Faecalibacterium gallinarum sp. nov. .</title>
        <authorList>
            <person name="Sakamoto M."/>
            <person name="Sakurai N."/>
            <person name="Tanno H."/>
            <person name="Iino T."/>
            <person name="Ohkuma M."/>
            <person name="Endo A."/>
        </authorList>
    </citation>
    <scope>NUCLEOTIDE SEQUENCE</scope>
    <source>
        <strain evidence="5">JCM 17207</strain>
    </source>
</reference>
<protein>
    <recommendedName>
        <fullName evidence="7">Lysozyme M1</fullName>
    </recommendedName>
</protein>
<dbReference type="SUPFAM" id="SSF69360">
    <property type="entry name" value="Cell wall binding repeat"/>
    <property type="match status" value="1"/>
</dbReference>
<dbReference type="PROSITE" id="PS51170">
    <property type="entry name" value="CW"/>
    <property type="match status" value="1"/>
</dbReference>
<dbReference type="AlphaFoldDB" id="A0AA37MYP8"/>
<accession>A0AA37MYP8</accession>
<comment type="similarity">
    <text evidence="1">Belongs to the glycosyl hydrolase 25 family.</text>
</comment>
<feature type="compositionally biased region" description="Low complexity" evidence="4">
    <location>
        <begin position="84"/>
        <end position="145"/>
    </location>
</feature>
<comment type="caution">
    <text evidence="5">The sequence shown here is derived from an EMBL/GenBank/DDBJ whole genome shotgun (WGS) entry which is preliminary data.</text>
</comment>
<feature type="repeat" description="Cell wall-binding" evidence="3">
    <location>
        <begin position="277"/>
        <end position="296"/>
    </location>
</feature>
<sequence>MKGKNPNPFHKKRRERRCLGQVLAAAVMILCLTVAGTTTYTVALSQPEILAVEPGAVWQIENEAHAEAEPLAEVETAAPGQSSAPETVEPEAAQPQAADQAAEPETAQPEVQQAAQPEVAAPEAAQPETPAPETAQPETAAPVAEDQAALAEENTLADHPQALTLSLLEEENSPWNTETPALSAEDPLASRYEEAQAGTLEGAQPLLLTPDQVNELLASDRALGLSQENFLDWLLGSDQSFLRWLFELIFGKKEEYSGWRTVDGKTYYYDPNTHLPVTGIQTIDGKIYYFDGEGIQRDVTFGIDVSKYQPNVDWNKVKQAGAEFAIIRIGYRGYSTGALALDPMFETHLAGAQAAGLRVGVYIFSQAINEDEAREEAFACAYVLNGRKLDYPVYFDSEYAVPGAHTGRADKLTKAERTACAVAFCEEIKKWGYEPGVYASTSWYSTQLDFNALRSYNIWNAHYGIPGPRMDCALWQGTCEGRINGINGNVDINISYIG</sequence>
<dbReference type="GO" id="GO:0003796">
    <property type="term" value="F:lysozyme activity"/>
    <property type="evidence" value="ECO:0007669"/>
    <property type="project" value="InterPro"/>
</dbReference>
<feature type="region of interest" description="Disordered" evidence="4">
    <location>
        <begin position="72"/>
        <end position="147"/>
    </location>
</feature>
<dbReference type="SUPFAM" id="SSF51445">
    <property type="entry name" value="(Trans)glycosidases"/>
    <property type="match status" value="1"/>
</dbReference>
<evidence type="ECO:0000256" key="1">
    <source>
        <dbReference type="ARBA" id="ARBA00010646"/>
    </source>
</evidence>
<dbReference type="InterPro" id="IPR002053">
    <property type="entry name" value="Glyco_hydro_25"/>
</dbReference>
<dbReference type="Pfam" id="PF01183">
    <property type="entry name" value="Glyco_hydro_25"/>
    <property type="match status" value="1"/>
</dbReference>
<name>A0AA37MYP8_9FIRM</name>
<dbReference type="PROSITE" id="PS51904">
    <property type="entry name" value="GLYCOSYL_HYDROL_F25_2"/>
    <property type="match status" value="1"/>
</dbReference>